<dbReference type="InterPro" id="IPR048360">
    <property type="entry name" value="Ezh2_CXC_fung"/>
</dbReference>
<comment type="caution">
    <text evidence="10">The sequence shown here is derived from an EMBL/GenBank/DDBJ whole genome shotgun (WGS) entry which is preliminary data.</text>
</comment>
<dbReference type="InterPro" id="IPR040595">
    <property type="entry name" value="EZH2_N"/>
</dbReference>
<name>A0AAD9H5H6_9PEZI</name>
<dbReference type="PROSITE" id="PS50280">
    <property type="entry name" value="SET"/>
    <property type="match status" value="1"/>
</dbReference>
<dbReference type="Pfam" id="PF00856">
    <property type="entry name" value="SET"/>
    <property type="match status" value="1"/>
</dbReference>
<dbReference type="Pfam" id="PF21509">
    <property type="entry name" value="Ezh2-like__CXC_fung"/>
    <property type="match status" value="1"/>
</dbReference>
<evidence type="ECO:0000256" key="6">
    <source>
        <dbReference type="ARBA" id="ARBA00048568"/>
    </source>
</evidence>
<dbReference type="PROSITE" id="PS51633">
    <property type="entry name" value="CXC"/>
    <property type="match status" value="1"/>
</dbReference>
<protein>
    <submittedName>
        <fullName evidence="10">SET domain-containing protein</fullName>
    </submittedName>
</protein>
<dbReference type="Gene3D" id="2.170.270.10">
    <property type="entry name" value="SET domain"/>
    <property type="match status" value="1"/>
</dbReference>
<evidence type="ECO:0000256" key="3">
    <source>
        <dbReference type="ARBA" id="ARBA00022691"/>
    </source>
</evidence>
<dbReference type="InterPro" id="IPR026489">
    <property type="entry name" value="CXC_dom"/>
</dbReference>
<feature type="domain" description="SET" evidence="8">
    <location>
        <begin position="583"/>
        <end position="707"/>
    </location>
</feature>
<accession>A0AAD9H5H6</accession>
<gene>
    <name evidence="10" type="ORF">LX32DRAFT_710178</name>
</gene>
<dbReference type="Pfam" id="PF18601">
    <property type="entry name" value="EZH2_N"/>
    <property type="match status" value="1"/>
</dbReference>
<keyword evidence="4" id="KW-0805">Transcription regulation</keyword>
<dbReference type="GO" id="GO:0032259">
    <property type="term" value="P:methylation"/>
    <property type="evidence" value="ECO:0007669"/>
    <property type="project" value="UniProtKB-KW"/>
</dbReference>
<sequence>MTLTVTYIDLTLSSSPEHTTQTNRAHLFRHNGINSGLSVDQIADSLRSFSKDLNSTHQKLAIYAIQSTKPAERRFTTETDWFADCTLPSVDSGDGLVKILFEVNMDTHVSINRQHFQPVDVKPSRAAVPKYRFHHTAIASNHLTPNSTFTFIPQSRDLEPNEESVYKDLVQDLQDMDRKCGLRLVQGLARGKARTRKKEKARILLASLDFWLKKLNIKDCNREVLTFYLAKPAMNGTLVSPKVQMFSEAFDQVFYTEAPEGLRVTLKSILKDHEAIGAIDAHDINPRHENPNSAQQVERFLETHTVMGCLICFKYSCEHGEYDSENYKKYFSMDAIGMYGRLLEATQTHPPVDDDAPGSPAPCKRRCYLDDNGVSDQSCWKEPEILLLRGLASVLSNNRVKIPAACLAAAILGKNCCEIKLRLEELGIPPKVTPRPQIPETQNLPWYDRRRKILFRGWRAHTQTHVIESQRLYNYCYHEGPCTAENGCPCVLSKHLCERFCRCTDTTCAHKFTGCACNSKGKTCQWMQSQRQSCVCIQLNRECDPDLCGTCGAVERADPANAEKDVLFQDGCQNCSLQRGKFKSLAMGRSHLEGCGYGLFTVEDIGEGEFVIEYVGEIITSDEGSRREARHEHIFAASSGCYKFSLLEAAGIWLDAARYGNSSRYINHSSKHANIKPMVLYVNGDFRKAFRARQDIRAGEELFFNYGNTFFSDPTRVSEAGLAQGFARGQVKSKKRKRPLPKRTANEP</sequence>
<evidence type="ECO:0000256" key="7">
    <source>
        <dbReference type="SAM" id="MobiDB-lite"/>
    </source>
</evidence>
<dbReference type="InterPro" id="IPR046341">
    <property type="entry name" value="SET_dom_sf"/>
</dbReference>
<evidence type="ECO:0000256" key="5">
    <source>
        <dbReference type="ARBA" id="ARBA00023163"/>
    </source>
</evidence>
<dbReference type="InterPro" id="IPR001214">
    <property type="entry name" value="SET_dom"/>
</dbReference>
<dbReference type="Proteomes" id="UP001232148">
    <property type="component" value="Unassembled WGS sequence"/>
</dbReference>
<proteinExistence type="predicted"/>
<organism evidence="10 11">
    <name type="scientific">Colletotrichum zoysiae</name>
    <dbReference type="NCBI Taxonomy" id="1216348"/>
    <lineage>
        <taxon>Eukaryota</taxon>
        <taxon>Fungi</taxon>
        <taxon>Dikarya</taxon>
        <taxon>Ascomycota</taxon>
        <taxon>Pezizomycotina</taxon>
        <taxon>Sordariomycetes</taxon>
        <taxon>Hypocreomycetidae</taxon>
        <taxon>Glomerellales</taxon>
        <taxon>Glomerellaceae</taxon>
        <taxon>Colletotrichum</taxon>
        <taxon>Colletotrichum graminicola species complex</taxon>
    </lineage>
</organism>
<dbReference type="Pfam" id="PF18600">
    <property type="entry name" value="Ezh2_MCSS_fung"/>
    <property type="match status" value="1"/>
</dbReference>
<keyword evidence="1" id="KW-0489">Methyltransferase</keyword>
<evidence type="ECO:0000256" key="1">
    <source>
        <dbReference type="ARBA" id="ARBA00022603"/>
    </source>
</evidence>
<dbReference type="EMBL" id="MU843040">
    <property type="protein sequence ID" value="KAK2022508.1"/>
    <property type="molecule type" value="Genomic_DNA"/>
</dbReference>
<dbReference type="GO" id="GO:0031507">
    <property type="term" value="P:heterochromatin formation"/>
    <property type="evidence" value="ECO:0007669"/>
    <property type="project" value="TreeGrafter"/>
</dbReference>
<feature type="domain" description="CXC" evidence="9">
    <location>
        <begin position="450"/>
        <end position="568"/>
    </location>
</feature>
<dbReference type="SUPFAM" id="SSF82199">
    <property type="entry name" value="SET domain"/>
    <property type="match status" value="1"/>
</dbReference>
<keyword evidence="2" id="KW-0808">Transferase</keyword>
<evidence type="ECO:0000313" key="10">
    <source>
        <dbReference type="EMBL" id="KAK2022508.1"/>
    </source>
</evidence>
<evidence type="ECO:0000259" key="9">
    <source>
        <dbReference type="PROSITE" id="PS51633"/>
    </source>
</evidence>
<evidence type="ECO:0000313" key="11">
    <source>
        <dbReference type="Proteomes" id="UP001232148"/>
    </source>
</evidence>
<dbReference type="GO" id="GO:0005634">
    <property type="term" value="C:nucleus"/>
    <property type="evidence" value="ECO:0007669"/>
    <property type="project" value="TreeGrafter"/>
</dbReference>
<evidence type="ECO:0000256" key="2">
    <source>
        <dbReference type="ARBA" id="ARBA00022679"/>
    </source>
</evidence>
<dbReference type="SMART" id="SM00317">
    <property type="entry name" value="SET"/>
    <property type="match status" value="1"/>
</dbReference>
<evidence type="ECO:0000259" key="8">
    <source>
        <dbReference type="PROSITE" id="PS50280"/>
    </source>
</evidence>
<dbReference type="GO" id="GO:0140951">
    <property type="term" value="F:histone H3K27 trimethyltransferase activity"/>
    <property type="evidence" value="ECO:0007669"/>
    <property type="project" value="UniProtKB-EC"/>
</dbReference>
<feature type="compositionally biased region" description="Basic residues" evidence="7">
    <location>
        <begin position="731"/>
        <end position="741"/>
    </location>
</feature>
<dbReference type="InterPro" id="IPR041355">
    <property type="entry name" value="Pre-SET_CXC"/>
</dbReference>
<reference evidence="10" key="1">
    <citation type="submission" date="2021-06" db="EMBL/GenBank/DDBJ databases">
        <title>Comparative genomics, transcriptomics and evolutionary studies reveal genomic signatures of adaptation to plant cell wall in hemibiotrophic fungi.</title>
        <authorList>
            <consortium name="DOE Joint Genome Institute"/>
            <person name="Baroncelli R."/>
            <person name="Diaz J.F."/>
            <person name="Benocci T."/>
            <person name="Peng M."/>
            <person name="Battaglia E."/>
            <person name="Haridas S."/>
            <person name="Andreopoulos W."/>
            <person name="Labutti K."/>
            <person name="Pangilinan J."/>
            <person name="Floch G.L."/>
            <person name="Makela M.R."/>
            <person name="Henrissat B."/>
            <person name="Grigoriev I.V."/>
            <person name="Crouch J.A."/>
            <person name="De Vries R.P."/>
            <person name="Sukno S.A."/>
            <person name="Thon M.R."/>
        </authorList>
    </citation>
    <scope>NUCLEOTIDE SEQUENCE</scope>
    <source>
        <strain evidence="10">MAFF235873</strain>
    </source>
</reference>
<dbReference type="GO" id="GO:0003682">
    <property type="term" value="F:chromatin binding"/>
    <property type="evidence" value="ECO:0007669"/>
    <property type="project" value="TreeGrafter"/>
</dbReference>
<evidence type="ECO:0000256" key="4">
    <source>
        <dbReference type="ARBA" id="ARBA00023015"/>
    </source>
</evidence>
<dbReference type="InterPro" id="IPR045318">
    <property type="entry name" value="EZH1/2-like"/>
</dbReference>
<dbReference type="AlphaFoldDB" id="A0AAD9H5H6"/>
<comment type="catalytic activity">
    <reaction evidence="6">
        <text>L-lysyl(27)-[histone H3] + 3 S-adenosyl-L-methionine = N(6),N(6),N(6)-trimethyl-L-lysyl(27)-[histone H3] + 3 S-adenosyl-L-homocysteine + 3 H(+)</text>
        <dbReference type="Rhea" id="RHEA:60292"/>
        <dbReference type="Rhea" id="RHEA-COMP:15535"/>
        <dbReference type="Rhea" id="RHEA-COMP:15548"/>
        <dbReference type="ChEBI" id="CHEBI:15378"/>
        <dbReference type="ChEBI" id="CHEBI:29969"/>
        <dbReference type="ChEBI" id="CHEBI:57856"/>
        <dbReference type="ChEBI" id="CHEBI:59789"/>
        <dbReference type="ChEBI" id="CHEBI:61961"/>
        <dbReference type="EC" id="2.1.1.356"/>
    </reaction>
</comment>
<keyword evidence="5" id="KW-0804">Transcription</keyword>
<dbReference type="PANTHER" id="PTHR45747:SF4">
    <property type="entry name" value="HISTONE-LYSINE N-METHYLTRANSFERASE E(Z)"/>
    <property type="match status" value="1"/>
</dbReference>
<feature type="region of interest" description="Disordered" evidence="7">
    <location>
        <begin position="728"/>
        <end position="748"/>
    </location>
</feature>
<keyword evidence="11" id="KW-1185">Reference proteome</keyword>
<keyword evidence="3" id="KW-0949">S-adenosyl-L-methionine</keyword>
<dbReference type="Pfam" id="PF18264">
    <property type="entry name" value="preSET_CXC"/>
    <property type="match status" value="1"/>
</dbReference>
<dbReference type="PANTHER" id="PTHR45747">
    <property type="entry name" value="HISTONE-LYSINE N-METHYLTRANSFERASE E(Z)"/>
    <property type="match status" value="1"/>
</dbReference>
<dbReference type="InterPro" id="IPR040968">
    <property type="entry name" value="EZH2_MCSS_fung"/>
</dbReference>